<sequence length="409" mass="44830">MDPCTFIKVSISALALRVPAASKPVTSQVHSACSPCFCEIRLPNNPMTTVPLPLLSLDSPAPDHQIIAATFYLNETSFQKKITTSWFGRKKASNPCLEVVVYTGSHRSTCSFGTDRQLGKFRIGVDVKWMDSSPIEVHNGWVCIGKRKAGELHLTVRIESDPRFIFQFDGQPELSPQILQLQGKVHQPIFSCKFTRGRGSRSRLNQQDPWTAEKEKRDRKGWLILIHDLSGSPVAAASMVTPFVPSAGTDHVSRSNPGAWLILKPGPQGGNSWLPLGRLEAWRERGSKGEIGCNFNVMDEINGFYRIDSKILLSKAIISCQKGSGNNVKINMNLPVQGGFIMSASTNGEVKSNSKCSKLQVQLAKRHVTSVEDAAVFMALAAAVDLSVDACQPFSRRFTEDLGLSCASL</sequence>
<accession>A0AA38C173</accession>
<evidence type="ECO:0000313" key="2">
    <source>
        <dbReference type="Proteomes" id="UP000824469"/>
    </source>
</evidence>
<dbReference type="Proteomes" id="UP000824469">
    <property type="component" value="Unassembled WGS sequence"/>
</dbReference>
<dbReference type="PANTHER" id="PTHR31317:SF3">
    <property type="entry name" value="OS07G0133500 PROTEIN"/>
    <property type="match status" value="1"/>
</dbReference>
<protein>
    <submittedName>
        <fullName evidence="1">Uncharacterized protein</fullName>
    </submittedName>
</protein>
<dbReference type="OMA" id="HQPIFSC"/>
<dbReference type="PANTHER" id="PTHR31317">
    <property type="entry name" value="OS08G0163500 PROTEIN"/>
    <property type="match status" value="1"/>
</dbReference>
<keyword evidence="2" id="KW-1185">Reference proteome</keyword>
<dbReference type="InterPro" id="IPR010410">
    <property type="entry name" value="DUF1005"/>
</dbReference>
<name>A0AA38C173_TAXCH</name>
<reference evidence="1 2" key="1">
    <citation type="journal article" date="2021" name="Nat. Plants">
        <title>The Taxus genome provides insights into paclitaxel biosynthesis.</title>
        <authorList>
            <person name="Xiong X."/>
            <person name="Gou J."/>
            <person name="Liao Q."/>
            <person name="Li Y."/>
            <person name="Zhou Q."/>
            <person name="Bi G."/>
            <person name="Li C."/>
            <person name="Du R."/>
            <person name="Wang X."/>
            <person name="Sun T."/>
            <person name="Guo L."/>
            <person name="Liang H."/>
            <person name="Lu P."/>
            <person name="Wu Y."/>
            <person name="Zhang Z."/>
            <person name="Ro D.K."/>
            <person name="Shang Y."/>
            <person name="Huang S."/>
            <person name="Yan J."/>
        </authorList>
    </citation>
    <scope>NUCLEOTIDE SEQUENCE [LARGE SCALE GENOMIC DNA]</scope>
    <source>
        <strain evidence="1">Ta-2019</strain>
    </source>
</reference>
<organism evidence="1 2">
    <name type="scientific">Taxus chinensis</name>
    <name type="common">Chinese yew</name>
    <name type="synonym">Taxus wallichiana var. chinensis</name>
    <dbReference type="NCBI Taxonomy" id="29808"/>
    <lineage>
        <taxon>Eukaryota</taxon>
        <taxon>Viridiplantae</taxon>
        <taxon>Streptophyta</taxon>
        <taxon>Embryophyta</taxon>
        <taxon>Tracheophyta</taxon>
        <taxon>Spermatophyta</taxon>
        <taxon>Pinopsida</taxon>
        <taxon>Pinidae</taxon>
        <taxon>Conifers II</taxon>
        <taxon>Cupressales</taxon>
        <taxon>Taxaceae</taxon>
        <taxon>Taxus</taxon>
    </lineage>
</organism>
<comment type="caution">
    <text evidence="1">The sequence shown here is derived from an EMBL/GenBank/DDBJ whole genome shotgun (WGS) entry which is preliminary data.</text>
</comment>
<dbReference type="EMBL" id="JAHRHJ020003813">
    <property type="protein sequence ID" value="KAH9288079.1"/>
    <property type="molecule type" value="Genomic_DNA"/>
</dbReference>
<gene>
    <name evidence="1" type="ORF">KI387_032196</name>
</gene>
<proteinExistence type="predicted"/>
<dbReference type="AlphaFoldDB" id="A0AA38C173"/>
<dbReference type="Pfam" id="PF06219">
    <property type="entry name" value="DUF1005"/>
    <property type="match status" value="1"/>
</dbReference>
<evidence type="ECO:0000313" key="1">
    <source>
        <dbReference type="EMBL" id="KAH9288079.1"/>
    </source>
</evidence>